<proteinExistence type="predicted"/>
<dbReference type="Pfam" id="PF12796">
    <property type="entry name" value="Ank_2"/>
    <property type="match status" value="3"/>
</dbReference>
<dbReference type="SMART" id="SM00248">
    <property type="entry name" value="ANK"/>
    <property type="match status" value="18"/>
</dbReference>
<feature type="repeat" description="ANK" evidence="3">
    <location>
        <begin position="760"/>
        <end position="785"/>
    </location>
</feature>
<dbReference type="AlphaFoldDB" id="A0A8H7N1H4"/>
<dbReference type="InterPro" id="IPR036770">
    <property type="entry name" value="Ankyrin_rpt-contain_sf"/>
</dbReference>
<evidence type="ECO:0000313" key="4">
    <source>
        <dbReference type="EMBL" id="KAF9744764.1"/>
    </source>
</evidence>
<evidence type="ECO:0008006" key="6">
    <source>
        <dbReference type="Google" id="ProtNLM"/>
    </source>
</evidence>
<sequence length="842" mass="95253">MSLQILPVELFEDVLQHAFQSSWALARFQFLQLRLIDRRSDDIVSQIAFKALDPKIFLKKTKPPSGPTIQWLLFTRLYWNKQGHNAFIDWIYVSVSHILKRRFRKRRITGSYRNFLRDACCLITLQHGVRFILSSLIYPSDVRKHAQFPKEEPEPFFGCLHLACISGEIEVVKELLQVVKDTDANSFHFLFGYPLHAAAYGGNVDILSFLLQHCANVNRSNNLGRSPILVAAQMGRKAAVKFLLSYPKVQPNIPSYDGHTVLLWAVKWGWTDIVKSLLSTPDVDPNPRVKWEDTPLSAAVRGGFDDIFNLLLKRSDLKPTFRGGKCCPLWLATLKGDSCKVIRLLDRFSFNPNTFLRHRHTLLYKVITLGNTVLARMLLERSEVDPNFKTSKGVAPFMKALHHLEILELLIARKDFDPNRIILGFRPLEIAYDLKNEKAIQLLLSRADTRSDLHEGNTSFLNQAASNGDLEAVRQLLLRPENDPNQQSERGGPPLCEAAAGNRIAVVKELLQVEHVNPNLRWNSPGSRSTPLCLAVSNDSLRMVQILLDQPNVDINMPGSQGTALCVAILGGSTEIFDLLLRRNDIDINIAGPVGTALAFAVRRGNTYMIQRLLERADIDVNRRSTPRREDHMALEQLKDLNRTFSPAYIKAWRACQTQDTPLEQALWRGDIPIIKLLLSHPDIDFTEGDLLKRTPLWWASYMGQRELTELILELGEDNVNAQDIDSWSPLLVAVNWRRSSVVQLLLKQATIDSNLANYDGWTCLHLAVQAGNAEMVDLLLQSPATDPRKRLPDGRTPIDLAKHHGFDAMAKGLREQLKRIVRREHAIGKSSAMAGEKDQDS</sequence>
<organism evidence="4 5">
    <name type="scientific">Bionectria ochroleuca</name>
    <name type="common">Gliocladium roseum</name>
    <dbReference type="NCBI Taxonomy" id="29856"/>
    <lineage>
        <taxon>Eukaryota</taxon>
        <taxon>Fungi</taxon>
        <taxon>Dikarya</taxon>
        <taxon>Ascomycota</taxon>
        <taxon>Pezizomycotina</taxon>
        <taxon>Sordariomycetes</taxon>
        <taxon>Hypocreomycetidae</taxon>
        <taxon>Hypocreales</taxon>
        <taxon>Bionectriaceae</taxon>
        <taxon>Clonostachys</taxon>
    </lineage>
</organism>
<keyword evidence="1" id="KW-0677">Repeat</keyword>
<gene>
    <name evidence="4" type="ORF">IM811_005545</name>
</gene>
<dbReference type="Proteomes" id="UP000616885">
    <property type="component" value="Unassembled WGS sequence"/>
</dbReference>
<dbReference type="PROSITE" id="PS50088">
    <property type="entry name" value="ANK_REPEAT"/>
    <property type="match status" value="2"/>
</dbReference>
<evidence type="ECO:0000256" key="3">
    <source>
        <dbReference type="PROSITE-ProRule" id="PRU00023"/>
    </source>
</evidence>
<dbReference type="EMBL" id="JADCTT010000014">
    <property type="protein sequence ID" value="KAF9744764.1"/>
    <property type="molecule type" value="Genomic_DNA"/>
</dbReference>
<evidence type="ECO:0000256" key="2">
    <source>
        <dbReference type="ARBA" id="ARBA00023043"/>
    </source>
</evidence>
<keyword evidence="2 3" id="KW-0040">ANK repeat</keyword>
<evidence type="ECO:0000313" key="5">
    <source>
        <dbReference type="Proteomes" id="UP000616885"/>
    </source>
</evidence>
<dbReference type="PANTHER" id="PTHR24198:SF165">
    <property type="entry name" value="ANKYRIN REPEAT-CONTAINING PROTEIN-RELATED"/>
    <property type="match status" value="1"/>
</dbReference>
<comment type="caution">
    <text evidence="4">The sequence shown here is derived from an EMBL/GenBank/DDBJ whole genome shotgun (WGS) entry which is preliminary data.</text>
</comment>
<dbReference type="PANTHER" id="PTHR24198">
    <property type="entry name" value="ANKYRIN REPEAT AND PROTEIN KINASE DOMAIN-CONTAINING PROTEIN"/>
    <property type="match status" value="1"/>
</dbReference>
<dbReference type="Pfam" id="PF00023">
    <property type="entry name" value="Ank"/>
    <property type="match status" value="2"/>
</dbReference>
<evidence type="ECO:0000256" key="1">
    <source>
        <dbReference type="ARBA" id="ARBA00022737"/>
    </source>
</evidence>
<protein>
    <recommendedName>
        <fullName evidence="6">F-box domain-containing protein</fullName>
    </recommendedName>
</protein>
<reference evidence="4" key="1">
    <citation type="submission" date="2020-10" db="EMBL/GenBank/DDBJ databases">
        <title>High-Quality Genome Resource of Clonostachys rosea strain S41 by Oxford Nanopore Long-Read Sequencing.</title>
        <authorList>
            <person name="Wang H."/>
        </authorList>
    </citation>
    <scope>NUCLEOTIDE SEQUENCE</scope>
    <source>
        <strain evidence="4">S41</strain>
    </source>
</reference>
<feature type="repeat" description="ANK" evidence="3">
    <location>
        <begin position="194"/>
        <end position="222"/>
    </location>
</feature>
<dbReference type="Gene3D" id="1.25.40.20">
    <property type="entry name" value="Ankyrin repeat-containing domain"/>
    <property type="match status" value="4"/>
</dbReference>
<accession>A0A8H7N1H4</accession>
<name>A0A8H7N1H4_BIOOC</name>
<dbReference type="InterPro" id="IPR002110">
    <property type="entry name" value="Ankyrin_rpt"/>
</dbReference>
<dbReference type="SUPFAM" id="SSF48403">
    <property type="entry name" value="Ankyrin repeat"/>
    <property type="match status" value="3"/>
</dbReference>
<dbReference type="PROSITE" id="PS50297">
    <property type="entry name" value="ANK_REP_REGION"/>
    <property type="match status" value="2"/>
</dbReference>